<feature type="transmembrane region" description="Helical" evidence="8">
    <location>
        <begin position="12"/>
        <end position="28"/>
    </location>
</feature>
<dbReference type="InterPro" id="IPR050297">
    <property type="entry name" value="LipidA_mod_glycosyltrf_83"/>
</dbReference>
<keyword evidence="6 8" id="KW-1133">Transmembrane helix</keyword>
<evidence type="ECO:0000256" key="7">
    <source>
        <dbReference type="ARBA" id="ARBA00023136"/>
    </source>
</evidence>
<dbReference type="STRING" id="454136.NIES2119_15135"/>
<evidence type="ECO:0000256" key="5">
    <source>
        <dbReference type="ARBA" id="ARBA00022692"/>
    </source>
</evidence>
<evidence type="ECO:0000256" key="4">
    <source>
        <dbReference type="ARBA" id="ARBA00022679"/>
    </source>
</evidence>
<dbReference type="GO" id="GO:0009103">
    <property type="term" value="P:lipopolysaccharide biosynthetic process"/>
    <property type="evidence" value="ECO:0007669"/>
    <property type="project" value="UniProtKB-ARBA"/>
</dbReference>
<feature type="domain" description="Glycosyltransferase RgtA/B/C/D-like" evidence="9">
    <location>
        <begin position="94"/>
        <end position="262"/>
    </location>
</feature>
<dbReference type="Proteomes" id="UP000185860">
    <property type="component" value="Unassembled WGS sequence"/>
</dbReference>
<comment type="caution">
    <text evidence="10">The sequence shown here is derived from an EMBL/GenBank/DDBJ whole genome shotgun (WGS) entry which is preliminary data.</text>
</comment>
<dbReference type="PANTHER" id="PTHR33908:SF11">
    <property type="entry name" value="MEMBRANE PROTEIN"/>
    <property type="match status" value="1"/>
</dbReference>
<keyword evidence="7 8" id="KW-0472">Membrane</keyword>
<evidence type="ECO:0000313" key="10">
    <source>
        <dbReference type="EMBL" id="OKH37147.1"/>
    </source>
</evidence>
<dbReference type="EMBL" id="MRCE01000013">
    <property type="protein sequence ID" value="OKH37147.1"/>
    <property type="molecule type" value="Genomic_DNA"/>
</dbReference>
<dbReference type="AlphaFoldDB" id="A0A1U7IJ77"/>
<organism evidence="10 11">
    <name type="scientific">[Phormidium ambiguum] IAM M-71</name>
    <dbReference type="NCBI Taxonomy" id="454136"/>
    <lineage>
        <taxon>Bacteria</taxon>
        <taxon>Bacillati</taxon>
        <taxon>Cyanobacteriota</taxon>
        <taxon>Cyanophyceae</taxon>
        <taxon>Oscillatoriophycideae</taxon>
        <taxon>Aerosakkonematales</taxon>
        <taxon>Aerosakkonemataceae</taxon>
        <taxon>Floridanema</taxon>
    </lineage>
</organism>
<sequence length="527" mass="60477">MVTWNSSANKWRFLILILLLLGIFFRFFNLDYKVYWHDEVYTTMRAAGFTRGEIDAELFQNQIIPATSLQKFQQIKPQSTINDTIKSLAIEDPQHPPLYFLMSRFWMQAFGSSLAASRFLPALLSLLSLPLMYGLAWELFQFRLAAWLATIFLALSPFDLLFAQTARQYSLLTVTIIGSGYFLLRGMRSPTWKNWGFYTLFSTIGLYAHPFLGLTLIGHFSFVVCHWLAERRERSQKFTQQNLFKFLLSSIIITILYSPWLIILKNNAQRMQATTDWARAKVEFIYLVKLWILSFTSLFLDLDFGFDSVWTYVLRFIILSIIIAAIYQVCRQTQKTTWLFILTSVFVPFLLLLIPDLILGGKRSAVSRYLISSYPGIQLAVAYFFATKIISGKQLWRGVLALLLTGSLASLTVSAMTNTWWSKDLSHSNAEVAKIINSASFPLVISDIGDDYTNTGDLISLSYQLNDDVNLLLVSKTPSLKLVQGEFNVFVFRPSGKLWQAFKKEKIPVKLLYPPGNLWRIQPKVVK</sequence>
<dbReference type="InterPro" id="IPR038731">
    <property type="entry name" value="RgtA/B/C-like"/>
</dbReference>
<feature type="transmembrane region" description="Helical" evidence="8">
    <location>
        <begin position="144"/>
        <end position="162"/>
    </location>
</feature>
<feature type="transmembrane region" description="Helical" evidence="8">
    <location>
        <begin position="366"/>
        <end position="386"/>
    </location>
</feature>
<keyword evidence="5 8" id="KW-0812">Transmembrane</keyword>
<evidence type="ECO:0000256" key="2">
    <source>
        <dbReference type="ARBA" id="ARBA00022475"/>
    </source>
</evidence>
<evidence type="ECO:0000256" key="3">
    <source>
        <dbReference type="ARBA" id="ARBA00022676"/>
    </source>
</evidence>
<dbReference type="Pfam" id="PF13231">
    <property type="entry name" value="PMT_2"/>
    <property type="match status" value="1"/>
</dbReference>
<evidence type="ECO:0000313" key="11">
    <source>
        <dbReference type="Proteomes" id="UP000185860"/>
    </source>
</evidence>
<feature type="transmembrane region" description="Helical" evidence="8">
    <location>
        <begin position="243"/>
        <end position="263"/>
    </location>
</feature>
<reference evidence="10 11" key="1">
    <citation type="submission" date="2016-11" db="EMBL/GenBank/DDBJ databases">
        <title>Draft Genome Sequences of Nine Cyanobacterial Strains from Diverse Habitats.</title>
        <authorList>
            <person name="Zhu T."/>
            <person name="Hou S."/>
            <person name="Lu X."/>
            <person name="Hess W.R."/>
        </authorList>
    </citation>
    <scope>NUCLEOTIDE SEQUENCE [LARGE SCALE GENOMIC DNA]</scope>
    <source>
        <strain evidence="10 11">IAM M-71</strain>
    </source>
</reference>
<evidence type="ECO:0000259" key="9">
    <source>
        <dbReference type="Pfam" id="PF13231"/>
    </source>
</evidence>
<evidence type="ECO:0000256" key="6">
    <source>
        <dbReference type="ARBA" id="ARBA00022989"/>
    </source>
</evidence>
<dbReference type="RefSeq" id="WP_073594326.1">
    <property type="nucleotide sequence ID" value="NZ_MRCE01000013.1"/>
</dbReference>
<keyword evidence="3" id="KW-0328">Glycosyltransferase</keyword>
<name>A0A1U7IJ77_9CYAN</name>
<evidence type="ECO:0000256" key="8">
    <source>
        <dbReference type="SAM" id="Phobius"/>
    </source>
</evidence>
<dbReference type="OrthoDB" id="495800at2"/>
<dbReference type="GO" id="GO:0016763">
    <property type="term" value="F:pentosyltransferase activity"/>
    <property type="evidence" value="ECO:0007669"/>
    <property type="project" value="TreeGrafter"/>
</dbReference>
<keyword evidence="2" id="KW-1003">Cell membrane</keyword>
<dbReference type="PANTHER" id="PTHR33908">
    <property type="entry name" value="MANNOSYLTRANSFERASE YKCB-RELATED"/>
    <property type="match status" value="1"/>
</dbReference>
<accession>A0A1U7IJ77</accession>
<proteinExistence type="predicted"/>
<comment type="subcellular location">
    <subcellularLocation>
        <location evidence="1">Cell membrane</location>
        <topology evidence="1">Multi-pass membrane protein</topology>
    </subcellularLocation>
</comment>
<keyword evidence="4 10" id="KW-0808">Transferase</keyword>
<feature type="transmembrane region" description="Helical" evidence="8">
    <location>
        <begin position="196"/>
        <end position="223"/>
    </location>
</feature>
<feature type="transmembrane region" description="Helical" evidence="8">
    <location>
        <begin position="312"/>
        <end position="330"/>
    </location>
</feature>
<protein>
    <submittedName>
        <fullName evidence="10">Glycosyl transferase family 39</fullName>
    </submittedName>
</protein>
<feature type="transmembrane region" description="Helical" evidence="8">
    <location>
        <begin position="168"/>
        <end position="184"/>
    </location>
</feature>
<feature type="transmembrane region" description="Helical" evidence="8">
    <location>
        <begin position="105"/>
        <end position="132"/>
    </location>
</feature>
<evidence type="ECO:0000256" key="1">
    <source>
        <dbReference type="ARBA" id="ARBA00004651"/>
    </source>
</evidence>
<gene>
    <name evidence="10" type="ORF">NIES2119_15135</name>
</gene>
<feature type="transmembrane region" description="Helical" evidence="8">
    <location>
        <begin position="398"/>
        <end position="421"/>
    </location>
</feature>
<feature type="transmembrane region" description="Helical" evidence="8">
    <location>
        <begin position="337"/>
        <end position="354"/>
    </location>
</feature>
<dbReference type="GO" id="GO:0005886">
    <property type="term" value="C:plasma membrane"/>
    <property type="evidence" value="ECO:0007669"/>
    <property type="project" value="UniProtKB-SubCell"/>
</dbReference>